<evidence type="ECO:0000256" key="2">
    <source>
        <dbReference type="PROSITE-ProRule" id="PRU00169"/>
    </source>
</evidence>
<gene>
    <name evidence="4" type="ordered locus">Sfum_2954</name>
</gene>
<dbReference type="Proteomes" id="UP000001784">
    <property type="component" value="Chromosome"/>
</dbReference>
<dbReference type="KEGG" id="sfu:Sfum_2954"/>
<dbReference type="EMBL" id="CP000478">
    <property type="protein sequence ID" value="ABK18628.1"/>
    <property type="molecule type" value="Genomic_DNA"/>
</dbReference>
<dbReference type="GO" id="GO:0000160">
    <property type="term" value="P:phosphorelay signal transduction system"/>
    <property type="evidence" value="ECO:0007669"/>
    <property type="project" value="InterPro"/>
</dbReference>
<name>A0LMH6_SYNFM</name>
<evidence type="ECO:0000259" key="3">
    <source>
        <dbReference type="PROSITE" id="PS50110"/>
    </source>
</evidence>
<dbReference type="AlphaFoldDB" id="A0LMH6"/>
<accession>A0LMH6</accession>
<organism evidence="4 5">
    <name type="scientific">Syntrophobacter fumaroxidans (strain DSM 10017 / MPOB)</name>
    <dbReference type="NCBI Taxonomy" id="335543"/>
    <lineage>
        <taxon>Bacteria</taxon>
        <taxon>Pseudomonadati</taxon>
        <taxon>Thermodesulfobacteriota</taxon>
        <taxon>Syntrophobacteria</taxon>
        <taxon>Syntrophobacterales</taxon>
        <taxon>Syntrophobacteraceae</taxon>
        <taxon>Syntrophobacter</taxon>
    </lineage>
</organism>
<dbReference type="PANTHER" id="PTHR44591:SF3">
    <property type="entry name" value="RESPONSE REGULATORY DOMAIN-CONTAINING PROTEIN"/>
    <property type="match status" value="1"/>
</dbReference>
<sequence length="147" mass="16094">MDVEKIVLLVEDDAPLKRSLEKFLERAGYACHSCSTAREALALVEGNHYPIAIVEYHLPDANGAGLLEKLKLVRPGLAAIVLSEYDFQAVVNDLVRVNVGFFLKKPFDVVDLEAALSHAESQSGGIENEPGWKSEFKVEGVPASLFK</sequence>
<dbReference type="HOGENOM" id="CLU_000445_69_8_7"/>
<dbReference type="OrthoDB" id="5517628at2"/>
<dbReference type="InterPro" id="IPR001789">
    <property type="entry name" value="Sig_transdc_resp-reg_receiver"/>
</dbReference>
<dbReference type="InterPro" id="IPR011006">
    <property type="entry name" value="CheY-like_superfamily"/>
</dbReference>
<reference evidence="4 5" key="1">
    <citation type="submission" date="2006-10" db="EMBL/GenBank/DDBJ databases">
        <title>Complete sequence of Syntrophobacter fumaroxidans MPOB.</title>
        <authorList>
            <consortium name="US DOE Joint Genome Institute"/>
            <person name="Copeland A."/>
            <person name="Lucas S."/>
            <person name="Lapidus A."/>
            <person name="Barry K."/>
            <person name="Detter J.C."/>
            <person name="Glavina del Rio T."/>
            <person name="Hammon N."/>
            <person name="Israni S."/>
            <person name="Pitluck S."/>
            <person name="Goltsman E.G."/>
            <person name="Martinez M."/>
            <person name="Schmutz J."/>
            <person name="Larimer F."/>
            <person name="Land M."/>
            <person name="Hauser L."/>
            <person name="Kyrpides N."/>
            <person name="Kim E."/>
            <person name="Boone D.R."/>
            <person name="Brockman F."/>
            <person name="Culley D."/>
            <person name="Ferry J."/>
            <person name="Gunsalus R."/>
            <person name="McInerney M.J."/>
            <person name="Morrison M."/>
            <person name="Plugge C."/>
            <person name="Rohlin L."/>
            <person name="Scholten J."/>
            <person name="Sieber J."/>
            <person name="Stams A.J.M."/>
            <person name="Worm P."/>
            <person name="Henstra A.M."/>
            <person name="Richardson P."/>
        </authorList>
    </citation>
    <scope>NUCLEOTIDE SEQUENCE [LARGE SCALE GENOMIC DNA]</scope>
    <source>
        <strain evidence="5">DSM 10017 / MPOB</strain>
    </source>
</reference>
<evidence type="ECO:0000256" key="1">
    <source>
        <dbReference type="ARBA" id="ARBA00022553"/>
    </source>
</evidence>
<proteinExistence type="predicted"/>
<dbReference type="CDD" id="cd00156">
    <property type="entry name" value="REC"/>
    <property type="match status" value="1"/>
</dbReference>
<dbReference type="PANTHER" id="PTHR44591">
    <property type="entry name" value="STRESS RESPONSE REGULATOR PROTEIN 1"/>
    <property type="match status" value="1"/>
</dbReference>
<keyword evidence="1" id="KW-0597">Phosphoprotein</keyword>
<feature type="domain" description="Response regulatory" evidence="3">
    <location>
        <begin position="6"/>
        <end position="120"/>
    </location>
</feature>
<comment type="caution">
    <text evidence="2">Lacks conserved residue(s) required for the propagation of feature annotation.</text>
</comment>
<keyword evidence="5" id="KW-1185">Reference proteome</keyword>
<protein>
    <submittedName>
        <fullName evidence="4">Response regulator receiver protein</fullName>
    </submittedName>
</protein>
<dbReference type="Pfam" id="PF00072">
    <property type="entry name" value="Response_reg"/>
    <property type="match status" value="1"/>
</dbReference>
<dbReference type="eggNOG" id="COG2204">
    <property type="taxonomic scope" value="Bacteria"/>
</dbReference>
<dbReference type="SMART" id="SM00448">
    <property type="entry name" value="REC"/>
    <property type="match status" value="1"/>
</dbReference>
<dbReference type="SUPFAM" id="SSF52172">
    <property type="entry name" value="CheY-like"/>
    <property type="match status" value="1"/>
</dbReference>
<evidence type="ECO:0000313" key="4">
    <source>
        <dbReference type="EMBL" id="ABK18628.1"/>
    </source>
</evidence>
<dbReference type="Gene3D" id="3.40.50.2300">
    <property type="match status" value="1"/>
</dbReference>
<dbReference type="STRING" id="335543.Sfum_2954"/>
<evidence type="ECO:0000313" key="5">
    <source>
        <dbReference type="Proteomes" id="UP000001784"/>
    </source>
</evidence>
<dbReference type="PROSITE" id="PS50110">
    <property type="entry name" value="RESPONSE_REGULATORY"/>
    <property type="match status" value="1"/>
</dbReference>
<dbReference type="InParanoid" id="A0LMH6"/>
<dbReference type="InterPro" id="IPR050595">
    <property type="entry name" value="Bact_response_regulator"/>
</dbReference>
<dbReference type="RefSeq" id="WP_011699792.1">
    <property type="nucleotide sequence ID" value="NC_008554.1"/>
</dbReference>